<dbReference type="NCBIfam" id="TIGR00229">
    <property type="entry name" value="sensory_box"/>
    <property type="match status" value="1"/>
</dbReference>
<dbReference type="RefSeq" id="WP_273842639.1">
    <property type="nucleotide sequence ID" value="NZ_JAQQWT010000005.1"/>
</dbReference>
<dbReference type="PANTHER" id="PTHR43156">
    <property type="entry name" value="STAGE II SPORULATION PROTEIN E-RELATED"/>
    <property type="match status" value="1"/>
</dbReference>
<dbReference type="Pfam" id="PF13426">
    <property type="entry name" value="PAS_9"/>
    <property type="match status" value="1"/>
</dbReference>
<gene>
    <name evidence="5" type="ORF">ACFFH4_19825</name>
</gene>
<dbReference type="SUPFAM" id="SSF55785">
    <property type="entry name" value="PYP-like sensor domain (PAS domain)"/>
    <property type="match status" value="1"/>
</dbReference>
<evidence type="ECO:0000313" key="5">
    <source>
        <dbReference type="EMBL" id="MFC0561200.1"/>
    </source>
</evidence>
<dbReference type="InterPro" id="IPR052016">
    <property type="entry name" value="Bact_Sigma-Reg"/>
</dbReference>
<keyword evidence="2" id="KW-0175">Coiled coil</keyword>
<keyword evidence="1" id="KW-0378">Hydrolase</keyword>
<dbReference type="Gene3D" id="3.60.40.10">
    <property type="entry name" value="PPM-type phosphatase domain"/>
    <property type="match status" value="1"/>
</dbReference>
<evidence type="ECO:0000313" key="6">
    <source>
        <dbReference type="Proteomes" id="UP001589833"/>
    </source>
</evidence>
<comment type="caution">
    <text evidence="5">The sequence shown here is derived from an EMBL/GenBank/DDBJ whole genome shotgun (WGS) entry which is preliminary data.</text>
</comment>
<evidence type="ECO:0000256" key="1">
    <source>
        <dbReference type="ARBA" id="ARBA00022801"/>
    </source>
</evidence>
<dbReference type="InterPro" id="IPR000014">
    <property type="entry name" value="PAS"/>
</dbReference>
<dbReference type="EMBL" id="JBHLTR010000054">
    <property type="protein sequence ID" value="MFC0561200.1"/>
    <property type="molecule type" value="Genomic_DNA"/>
</dbReference>
<dbReference type="Gene3D" id="3.30.450.20">
    <property type="entry name" value="PAS domain"/>
    <property type="match status" value="1"/>
</dbReference>
<dbReference type="CDD" id="cd00130">
    <property type="entry name" value="PAS"/>
    <property type="match status" value="1"/>
</dbReference>
<dbReference type="PANTHER" id="PTHR43156:SF14">
    <property type="entry name" value="PHOSPHOSERINE PHOSPHATASE RSBP"/>
    <property type="match status" value="1"/>
</dbReference>
<evidence type="ECO:0000256" key="2">
    <source>
        <dbReference type="SAM" id="Coils"/>
    </source>
</evidence>
<dbReference type="SUPFAM" id="SSF81606">
    <property type="entry name" value="PP2C-like"/>
    <property type="match status" value="1"/>
</dbReference>
<reference evidence="5 6" key="1">
    <citation type="submission" date="2024-09" db="EMBL/GenBank/DDBJ databases">
        <authorList>
            <person name="Sun Q."/>
            <person name="Mori K."/>
        </authorList>
    </citation>
    <scope>NUCLEOTIDE SEQUENCE [LARGE SCALE GENOMIC DNA]</scope>
    <source>
        <strain evidence="5 6">NCAIM B.02301</strain>
    </source>
</reference>
<evidence type="ECO:0000259" key="4">
    <source>
        <dbReference type="PROSITE" id="PS51746"/>
    </source>
</evidence>
<dbReference type="PROSITE" id="PS51746">
    <property type="entry name" value="PPM_2"/>
    <property type="match status" value="1"/>
</dbReference>
<proteinExistence type="predicted"/>
<feature type="coiled-coil region" evidence="2">
    <location>
        <begin position="112"/>
        <end position="167"/>
    </location>
</feature>
<name>A0ABV6NKA0_9BACI</name>
<sequence>MDEQLNDAPCGFLALSDEGTIVSINQTLLSLLGYSLEELSKQNINCILSVPAQMFYQLYFFPLVKVEKQVEEMYISLLTKKGEEIPVLLNACRKEKDGVPLTNCVLIPMRKRNEFENKLLLARNEAEQALAAKNKANSDLEMVLKTLETKQEELLELNNQNQKYKTDTEKELELARNIQEISLTEPIQNEHLQMESFYKASSDLSGDMYGFYQIDPHRYGIIILDVMGHGISSALVSMSLHSLFQRLISRGISADIVMKELDRYLHDLFENNDEARHYCTAIYLLIDTKKQEIEYVNSGHPPAFWQGPCGEQVELFSSTPPVGLIEGIQFKTKTFSYTKGGRLLLYTDGVTDPLGSNHLQSILREHPNDSITELKERILQSLHHKEHSYHKNDDQCFIIVDFK</sequence>
<dbReference type="Pfam" id="PF07228">
    <property type="entry name" value="SpoIIE"/>
    <property type="match status" value="1"/>
</dbReference>
<evidence type="ECO:0000259" key="3">
    <source>
        <dbReference type="PROSITE" id="PS50112"/>
    </source>
</evidence>
<accession>A0ABV6NKA0</accession>
<dbReference type="InterPro" id="IPR035965">
    <property type="entry name" value="PAS-like_dom_sf"/>
</dbReference>
<dbReference type="Proteomes" id="UP001589833">
    <property type="component" value="Unassembled WGS sequence"/>
</dbReference>
<dbReference type="SMART" id="SM00331">
    <property type="entry name" value="PP2C_SIG"/>
    <property type="match status" value="1"/>
</dbReference>
<feature type="domain" description="PPM-type phosphatase" evidence="4">
    <location>
        <begin position="180"/>
        <end position="402"/>
    </location>
</feature>
<dbReference type="InterPro" id="IPR036457">
    <property type="entry name" value="PPM-type-like_dom_sf"/>
</dbReference>
<feature type="domain" description="PAS" evidence="3">
    <location>
        <begin position="1"/>
        <end position="39"/>
    </location>
</feature>
<keyword evidence="6" id="KW-1185">Reference proteome</keyword>
<protein>
    <submittedName>
        <fullName evidence="5">SpoIIE family protein phosphatase</fullName>
    </submittedName>
</protein>
<dbReference type="PROSITE" id="PS50112">
    <property type="entry name" value="PAS"/>
    <property type="match status" value="1"/>
</dbReference>
<dbReference type="InterPro" id="IPR001932">
    <property type="entry name" value="PPM-type_phosphatase-like_dom"/>
</dbReference>
<organism evidence="5 6">
    <name type="scientific">Halalkalibacter alkalisediminis</name>
    <dbReference type="NCBI Taxonomy" id="935616"/>
    <lineage>
        <taxon>Bacteria</taxon>
        <taxon>Bacillati</taxon>
        <taxon>Bacillota</taxon>
        <taxon>Bacilli</taxon>
        <taxon>Bacillales</taxon>
        <taxon>Bacillaceae</taxon>
        <taxon>Halalkalibacter</taxon>
    </lineage>
</organism>